<dbReference type="PROSITE" id="PS51641">
    <property type="entry name" value="AGENET_LIKE"/>
    <property type="match status" value="1"/>
</dbReference>
<dbReference type="AlphaFoldDB" id="A0A8C4QE15"/>
<dbReference type="PROSITE" id="PS50084">
    <property type="entry name" value="KH_TYPE_1"/>
    <property type="match status" value="2"/>
</dbReference>
<dbReference type="Pfam" id="PF00013">
    <property type="entry name" value="KH_1"/>
    <property type="match status" value="1"/>
</dbReference>
<dbReference type="Gene3D" id="3.30.1370.10">
    <property type="entry name" value="K Homology domain, type 1"/>
    <property type="match status" value="2"/>
</dbReference>
<evidence type="ECO:0000256" key="1">
    <source>
        <dbReference type="PROSITE-ProRule" id="PRU00117"/>
    </source>
</evidence>
<dbReference type="SMART" id="SM00322">
    <property type="entry name" value="KH"/>
    <property type="match status" value="2"/>
</dbReference>
<evidence type="ECO:0000256" key="2">
    <source>
        <dbReference type="SAM" id="MobiDB-lite"/>
    </source>
</evidence>
<dbReference type="Pfam" id="PF17904">
    <property type="entry name" value="KH_9"/>
    <property type="match status" value="1"/>
</dbReference>
<keyword evidence="1" id="KW-0694">RNA-binding</keyword>
<dbReference type="GO" id="GO:0048170">
    <property type="term" value="P:positive regulation of long-term neuronal synaptic plasticity"/>
    <property type="evidence" value="ECO:0007669"/>
    <property type="project" value="TreeGrafter"/>
</dbReference>
<dbReference type="GO" id="GO:0003730">
    <property type="term" value="F:mRNA 3'-UTR binding"/>
    <property type="evidence" value="ECO:0007669"/>
    <property type="project" value="TreeGrafter"/>
</dbReference>
<feature type="compositionally biased region" description="Basic residues" evidence="2">
    <location>
        <begin position="403"/>
        <end position="414"/>
    </location>
</feature>
<dbReference type="PANTHER" id="PTHR10603:SF7">
    <property type="entry name" value="FRAGILE X MESSENGER RIBONUCLEOPROTEIN 1 HOMOLOG"/>
    <property type="match status" value="1"/>
</dbReference>
<dbReference type="GO" id="GO:0045182">
    <property type="term" value="F:translation regulator activity"/>
    <property type="evidence" value="ECO:0007669"/>
    <property type="project" value="TreeGrafter"/>
</dbReference>
<dbReference type="InterPro" id="IPR036612">
    <property type="entry name" value="KH_dom_type_1_sf"/>
</dbReference>
<accession>A0A8C4QE15</accession>
<dbReference type="CDD" id="cd22426">
    <property type="entry name" value="KH_I_FMR1_FXR_rpt2"/>
    <property type="match status" value="1"/>
</dbReference>
<dbReference type="InterPro" id="IPR004088">
    <property type="entry name" value="KH_dom_type_1"/>
</dbReference>
<dbReference type="GO" id="GO:0043488">
    <property type="term" value="P:regulation of mRNA stability"/>
    <property type="evidence" value="ECO:0007669"/>
    <property type="project" value="TreeGrafter"/>
</dbReference>
<dbReference type="CDD" id="cd22425">
    <property type="entry name" value="KH_I_FMR1_FXR_rpt1"/>
    <property type="match status" value="1"/>
</dbReference>
<feature type="compositionally biased region" description="Polar residues" evidence="2">
    <location>
        <begin position="536"/>
        <end position="557"/>
    </location>
</feature>
<dbReference type="GeneTree" id="ENSGT00950000183189"/>
<dbReference type="GO" id="GO:0010494">
    <property type="term" value="C:cytoplasmic stress granule"/>
    <property type="evidence" value="ECO:0007669"/>
    <property type="project" value="TreeGrafter"/>
</dbReference>
<feature type="region of interest" description="Disordered" evidence="2">
    <location>
        <begin position="339"/>
        <end position="557"/>
    </location>
</feature>
<dbReference type="GO" id="GO:0098793">
    <property type="term" value="C:presynapse"/>
    <property type="evidence" value="ECO:0007669"/>
    <property type="project" value="GOC"/>
</dbReference>
<dbReference type="FunFam" id="3.30.1370.10:FF:000017">
    <property type="entry name" value="Fragile X mental retardation syndrome-related protein 1"/>
    <property type="match status" value="1"/>
</dbReference>
<evidence type="ECO:0000313" key="4">
    <source>
        <dbReference type="Ensembl" id="ENSEBUP00000013930.1"/>
    </source>
</evidence>
<proteinExistence type="predicted"/>
<dbReference type="InterPro" id="IPR041560">
    <property type="entry name" value="Tudor_FRM1"/>
</dbReference>
<feature type="compositionally biased region" description="Basic and acidic residues" evidence="2">
    <location>
        <begin position="439"/>
        <end position="456"/>
    </location>
</feature>
<feature type="domain" description="Agenet-like" evidence="3">
    <location>
        <begin position="1"/>
        <end position="30"/>
    </location>
</feature>
<dbReference type="GO" id="GO:0099577">
    <property type="term" value="P:regulation of translation at presynapse, modulating synaptic transmission"/>
    <property type="evidence" value="ECO:0007669"/>
    <property type="project" value="TreeGrafter"/>
</dbReference>
<dbReference type="Ensembl" id="ENSEBUT00000014506.1">
    <property type="protein sequence ID" value="ENSEBUP00000013930.1"/>
    <property type="gene ID" value="ENSEBUG00000008785.1"/>
</dbReference>
<dbReference type="InterPro" id="IPR040472">
    <property type="entry name" value="FMRP_KH0"/>
</dbReference>
<feature type="compositionally biased region" description="Basic and acidic residues" evidence="2">
    <location>
        <begin position="490"/>
        <end position="499"/>
    </location>
</feature>
<reference evidence="4" key="2">
    <citation type="submission" date="2025-09" db="UniProtKB">
        <authorList>
            <consortium name="Ensembl"/>
        </authorList>
    </citation>
    <scope>IDENTIFICATION</scope>
</reference>
<organism evidence="4 5">
    <name type="scientific">Eptatretus burgeri</name>
    <name type="common">Inshore hagfish</name>
    <dbReference type="NCBI Taxonomy" id="7764"/>
    <lineage>
        <taxon>Eukaryota</taxon>
        <taxon>Metazoa</taxon>
        <taxon>Chordata</taxon>
        <taxon>Craniata</taxon>
        <taxon>Vertebrata</taxon>
        <taxon>Cyclostomata</taxon>
        <taxon>Myxini</taxon>
        <taxon>Myxiniformes</taxon>
        <taxon>Myxinidae</taxon>
        <taxon>Eptatretinae</taxon>
        <taxon>Eptatretus</taxon>
    </lineage>
</organism>
<dbReference type="GO" id="GO:0043005">
    <property type="term" value="C:neuron projection"/>
    <property type="evidence" value="ECO:0007669"/>
    <property type="project" value="TreeGrafter"/>
</dbReference>
<dbReference type="PANTHER" id="PTHR10603">
    <property type="entry name" value="FRAGILE X MENTAL RETARDATION SYNDROME-RELATED PROTEIN"/>
    <property type="match status" value="1"/>
</dbReference>
<dbReference type="GO" id="GO:0048513">
    <property type="term" value="P:animal organ development"/>
    <property type="evidence" value="ECO:0007669"/>
    <property type="project" value="TreeGrafter"/>
</dbReference>
<protein>
    <recommendedName>
        <fullName evidence="3">Agenet-like domain-containing protein</fullName>
    </recommendedName>
</protein>
<dbReference type="Proteomes" id="UP000694388">
    <property type="component" value="Unplaced"/>
</dbReference>
<dbReference type="InterPro" id="IPR040148">
    <property type="entry name" value="FMR1"/>
</dbReference>
<name>A0A8C4QE15_EPTBU</name>
<dbReference type="SUPFAM" id="SSF54791">
    <property type="entry name" value="Eukaryotic type KH-domain (KH-domain type I)"/>
    <property type="match status" value="2"/>
</dbReference>
<sequence>MIKGDFYVIEYAVCDAAFSEIVMLERLRAVNPNKPISKDTFHKIVVPVPDDLQDECAEESVHRDFKKAIEAHSVVYKGDDKHLVIMSRNSSTAKRASMLSDMHFRGIRKKLQLKIRNEEATRQLETTRQLATACCEEFSVHEELVGLSIGTHGANIQAARHLPGISAVELDDRTSTFRIYGETPEAVRQARALLEFCEQPVQVPRTLVGKVIGKNGHAIQEIVDKSGVVRVKIEGDNERKYKREEGKVPFVFVGTKENISNAKVLLDYHVAYLQEVEALQHERRQIDEQLRLMIVSGRTPTPAGAGALPCGASAPWGDVSAVAQIGPGAEQDMGGCDHVEDGVPSLHTSRSYRGRRENQPGIADLSETESDHREEIGDWSLAAPDTMERNERSASAGDSGWLRRGRGRGRRSRGRGGWGGDPWDGEGRQGWVGQAPFASREKQQVDERNSDADGKTGRPNVNGLVTMGDYITRAETRGRQRGGANAVRGRARDDLEKAQQEPAPANTKLPNGPAASSEPPSKPQRGGRERGGKKSVASSQPVPTQGNDKTGQPNGPC</sequence>
<dbReference type="GO" id="GO:0005634">
    <property type="term" value="C:nucleus"/>
    <property type="evidence" value="ECO:0007669"/>
    <property type="project" value="TreeGrafter"/>
</dbReference>
<dbReference type="InterPro" id="IPR004087">
    <property type="entry name" value="KH_dom"/>
</dbReference>
<reference evidence="4" key="1">
    <citation type="submission" date="2025-08" db="UniProtKB">
        <authorList>
            <consortium name="Ensembl"/>
        </authorList>
    </citation>
    <scope>IDENTIFICATION</scope>
</reference>
<dbReference type="GO" id="GO:0051028">
    <property type="term" value="P:mRNA transport"/>
    <property type="evidence" value="ECO:0007669"/>
    <property type="project" value="TreeGrafter"/>
</dbReference>
<dbReference type="Gene3D" id="2.30.30.140">
    <property type="match status" value="1"/>
</dbReference>
<evidence type="ECO:0000259" key="3">
    <source>
        <dbReference type="PROSITE" id="PS51641"/>
    </source>
</evidence>
<dbReference type="GO" id="GO:0045727">
    <property type="term" value="P:positive regulation of translation"/>
    <property type="evidence" value="ECO:0007669"/>
    <property type="project" value="TreeGrafter"/>
</dbReference>
<keyword evidence="5" id="KW-1185">Reference proteome</keyword>
<evidence type="ECO:0000313" key="5">
    <source>
        <dbReference type="Proteomes" id="UP000694388"/>
    </source>
</evidence>